<sequence>MSYDSWTRSVLIHATKNTWGIYWCQYERYF</sequence>
<accession>A0A8S5M282</accession>
<name>A0A8S5M282_9CAUD</name>
<proteinExistence type="predicted"/>
<evidence type="ECO:0000313" key="1">
    <source>
        <dbReference type="EMBL" id="DAD76167.1"/>
    </source>
</evidence>
<protein>
    <submittedName>
        <fullName evidence="1">Uncharacterized protein</fullName>
    </submittedName>
</protein>
<organism evidence="1">
    <name type="scientific">Myoviridae sp. ct5Xl4</name>
    <dbReference type="NCBI Taxonomy" id="2826613"/>
    <lineage>
        <taxon>Viruses</taxon>
        <taxon>Duplodnaviria</taxon>
        <taxon>Heunggongvirae</taxon>
        <taxon>Uroviricota</taxon>
        <taxon>Caudoviricetes</taxon>
    </lineage>
</organism>
<reference evidence="1" key="1">
    <citation type="journal article" date="2021" name="Proc. Natl. Acad. Sci. U.S.A.">
        <title>A Catalog of Tens of Thousands of Viruses from Human Metagenomes Reveals Hidden Associations with Chronic Diseases.</title>
        <authorList>
            <person name="Tisza M.J."/>
            <person name="Buck C.B."/>
        </authorList>
    </citation>
    <scope>NUCLEOTIDE SEQUENCE</scope>
    <source>
        <strain evidence="1">Ct5Xl4</strain>
    </source>
</reference>
<dbReference type="EMBL" id="BK014796">
    <property type="protein sequence ID" value="DAD76167.1"/>
    <property type="molecule type" value="Genomic_DNA"/>
</dbReference>